<evidence type="ECO:0000313" key="3">
    <source>
        <dbReference type="Proteomes" id="UP000799423"/>
    </source>
</evidence>
<dbReference type="OrthoDB" id="2963168at2759"/>
<sequence>MRHPIKVNPQPTSAKDDIDFVIGVEFGTTSTGFSISRRPHSPERIFVANLSRRGSYNKRVNKETPILFGHEAAAQTNKADTSDYPRANYVTNHKLLLYENGYMNKPRQKLEKQLQDLKEKGLIESQEDVFCDTLVHMFWHIKSQLEAAQGMTDQSKVGLAFTVPVIWSLQAVATMESCIRKAMSQSGLGSKNGNRPTLFAVNEAGAAALGVVKSGMRDLEVNEDISDMHNVFKETMAAVATLMTDQLDSATRNGKIVDFVVVTGGFGNSPALQQHLRPKLQSWDEKNKGKIKFEFDHAHQGDMVVANGAVMRALDKSNGPKRIPRWSIGYGSYIPSDERDGHPDLGVFDQKSEIGRDGRPYIMNTIIWPIKKGQGELASGHSVSFDHVFVYETDKTPGKKSIASLRLFSSEICTEDYYRQDHEKNRGKFSKLGNSNFDYSHLTKEIEENMPHEFRDDQNFFSTNTTNPDDGA</sequence>
<feature type="region of interest" description="Disordered" evidence="1">
    <location>
        <begin position="453"/>
        <end position="472"/>
    </location>
</feature>
<evidence type="ECO:0008006" key="4">
    <source>
        <dbReference type="Google" id="ProtNLM"/>
    </source>
</evidence>
<dbReference type="Gene3D" id="3.30.420.40">
    <property type="match status" value="1"/>
</dbReference>
<feature type="compositionally biased region" description="Polar residues" evidence="1">
    <location>
        <begin position="459"/>
        <end position="472"/>
    </location>
</feature>
<evidence type="ECO:0000313" key="2">
    <source>
        <dbReference type="EMBL" id="KAF2853309.1"/>
    </source>
</evidence>
<protein>
    <recommendedName>
        <fullName evidence="4">Actin-like ATPase domain-containing protein</fullName>
    </recommendedName>
</protein>
<keyword evidence="3" id="KW-1185">Reference proteome</keyword>
<evidence type="ECO:0000256" key="1">
    <source>
        <dbReference type="SAM" id="MobiDB-lite"/>
    </source>
</evidence>
<dbReference type="InterPro" id="IPR043129">
    <property type="entry name" value="ATPase_NBD"/>
</dbReference>
<organism evidence="2 3">
    <name type="scientific">Plenodomus tracheiphilus IPT5</name>
    <dbReference type="NCBI Taxonomy" id="1408161"/>
    <lineage>
        <taxon>Eukaryota</taxon>
        <taxon>Fungi</taxon>
        <taxon>Dikarya</taxon>
        <taxon>Ascomycota</taxon>
        <taxon>Pezizomycotina</taxon>
        <taxon>Dothideomycetes</taxon>
        <taxon>Pleosporomycetidae</taxon>
        <taxon>Pleosporales</taxon>
        <taxon>Pleosporineae</taxon>
        <taxon>Leptosphaeriaceae</taxon>
        <taxon>Plenodomus</taxon>
    </lineage>
</organism>
<proteinExistence type="predicted"/>
<gene>
    <name evidence="2" type="ORF">T440DRAFT_477117</name>
</gene>
<accession>A0A6A7BG12</accession>
<dbReference type="Proteomes" id="UP000799423">
    <property type="component" value="Unassembled WGS sequence"/>
</dbReference>
<dbReference type="PANTHER" id="PTHR42749:SF8">
    <property type="entry name" value="HSP70 FAMILY PROTEIN (AFU_ORTHOLOGUE AFUA_3G13740)"/>
    <property type="match status" value="1"/>
</dbReference>
<name>A0A6A7BG12_9PLEO</name>
<reference evidence="2" key="1">
    <citation type="submission" date="2020-01" db="EMBL/GenBank/DDBJ databases">
        <authorList>
            <consortium name="DOE Joint Genome Institute"/>
            <person name="Haridas S."/>
            <person name="Albert R."/>
            <person name="Binder M."/>
            <person name="Bloem J."/>
            <person name="Labutti K."/>
            <person name="Salamov A."/>
            <person name="Andreopoulos B."/>
            <person name="Baker S.E."/>
            <person name="Barry K."/>
            <person name="Bills G."/>
            <person name="Bluhm B.H."/>
            <person name="Cannon C."/>
            <person name="Castanera R."/>
            <person name="Culley D.E."/>
            <person name="Daum C."/>
            <person name="Ezra D."/>
            <person name="Gonzalez J.B."/>
            <person name="Henrissat B."/>
            <person name="Kuo A."/>
            <person name="Liang C."/>
            <person name="Lipzen A."/>
            <person name="Lutzoni F."/>
            <person name="Magnuson J."/>
            <person name="Mondo S."/>
            <person name="Nolan M."/>
            <person name="Ohm R."/>
            <person name="Pangilinan J."/>
            <person name="Park H.-J."/>
            <person name="Ramirez L."/>
            <person name="Alfaro M."/>
            <person name="Sun H."/>
            <person name="Tritt A."/>
            <person name="Yoshinaga Y."/>
            <person name="Zwiers L.-H."/>
            <person name="Turgeon B.G."/>
            <person name="Goodwin S.B."/>
            <person name="Spatafora J.W."/>
            <person name="Crous P.W."/>
            <person name="Grigoriev I.V."/>
        </authorList>
    </citation>
    <scope>NUCLEOTIDE SEQUENCE</scope>
    <source>
        <strain evidence="2">IPT5</strain>
    </source>
</reference>
<dbReference type="AlphaFoldDB" id="A0A6A7BG12"/>
<dbReference type="EMBL" id="MU006296">
    <property type="protein sequence ID" value="KAF2853309.1"/>
    <property type="molecule type" value="Genomic_DNA"/>
</dbReference>
<dbReference type="SUPFAM" id="SSF53067">
    <property type="entry name" value="Actin-like ATPase domain"/>
    <property type="match status" value="2"/>
</dbReference>
<dbReference type="PANTHER" id="PTHR42749">
    <property type="entry name" value="CELL SHAPE-DETERMINING PROTEIN MREB"/>
    <property type="match status" value="1"/>
</dbReference>